<gene>
    <name evidence="2" type="ORF">LSAA_11111</name>
</gene>
<dbReference type="OrthoDB" id="547796at2759"/>
<dbReference type="GO" id="GO:0016020">
    <property type="term" value="C:membrane"/>
    <property type="evidence" value="ECO:0007669"/>
    <property type="project" value="TreeGrafter"/>
</dbReference>
<dbReference type="SUPFAM" id="SSF55856">
    <property type="entry name" value="Cytochrome b5-like heme/steroid binding domain"/>
    <property type="match status" value="1"/>
</dbReference>
<dbReference type="GO" id="GO:0005783">
    <property type="term" value="C:endoplasmic reticulum"/>
    <property type="evidence" value="ECO:0007669"/>
    <property type="project" value="TreeGrafter"/>
</dbReference>
<dbReference type="EMBL" id="HG994585">
    <property type="protein sequence ID" value="CAF2984167.1"/>
    <property type="molecule type" value="Genomic_DNA"/>
</dbReference>
<dbReference type="PANTHER" id="PTHR10281:SF106">
    <property type="entry name" value="IP06960P-RELATED"/>
    <property type="match status" value="1"/>
</dbReference>
<dbReference type="SMART" id="SM01117">
    <property type="entry name" value="Cyt-b5"/>
    <property type="match status" value="1"/>
</dbReference>
<evidence type="ECO:0000313" key="2">
    <source>
        <dbReference type="EMBL" id="CAF2984167.1"/>
    </source>
</evidence>
<accession>A0A7R8D0P0</accession>
<sequence length="135" mass="15428">MSSAPPSFTQSEDPEEMSYSTWMILHLTDPIKVTCILLILWLIKKIFRREDSPLHPIPLKEYDGTKEDGRILIAVNRKVYDVTKGRHFYGKDGPYGNLAGHDASRALAKFEVNNVSDEYDDLSDLGQEDMDEIPR</sequence>
<dbReference type="AlphaFoldDB" id="A0A7R8D0P0"/>
<dbReference type="InterPro" id="IPR001199">
    <property type="entry name" value="Cyt_B5-like_heme/steroid-bd"/>
</dbReference>
<reference evidence="2" key="1">
    <citation type="submission" date="2021-02" db="EMBL/GenBank/DDBJ databases">
        <authorList>
            <person name="Bekaert M."/>
        </authorList>
    </citation>
    <scope>NUCLEOTIDE SEQUENCE</scope>
    <source>
        <strain evidence="2">IoA-00</strain>
    </source>
</reference>
<keyword evidence="3" id="KW-1185">Reference proteome</keyword>
<evidence type="ECO:0000313" key="3">
    <source>
        <dbReference type="Proteomes" id="UP000675881"/>
    </source>
</evidence>
<comment type="similarity">
    <text evidence="1">Belongs to the cytochrome b5 family. MAPR subfamily.</text>
</comment>
<dbReference type="Gene3D" id="3.10.120.10">
    <property type="entry name" value="Cytochrome b5-like heme/steroid binding domain"/>
    <property type="match status" value="1"/>
</dbReference>
<dbReference type="InterPro" id="IPR050577">
    <property type="entry name" value="MAPR/NEUFC/NENF-like"/>
</dbReference>
<protein>
    <submittedName>
        <fullName evidence="2">PGRMC1_2</fullName>
    </submittedName>
</protein>
<name>A0A7R8D0P0_LEPSM</name>
<dbReference type="Pfam" id="PF00173">
    <property type="entry name" value="Cyt-b5"/>
    <property type="match status" value="1"/>
</dbReference>
<evidence type="ECO:0000256" key="1">
    <source>
        <dbReference type="ARBA" id="ARBA00038357"/>
    </source>
</evidence>
<dbReference type="InterPro" id="IPR036400">
    <property type="entry name" value="Cyt_B5-like_heme/steroid_sf"/>
</dbReference>
<organism evidence="2 3">
    <name type="scientific">Lepeophtheirus salmonis</name>
    <name type="common">Salmon louse</name>
    <name type="synonym">Caligus salmonis</name>
    <dbReference type="NCBI Taxonomy" id="72036"/>
    <lineage>
        <taxon>Eukaryota</taxon>
        <taxon>Metazoa</taxon>
        <taxon>Ecdysozoa</taxon>
        <taxon>Arthropoda</taxon>
        <taxon>Crustacea</taxon>
        <taxon>Multicrustacea</taxon>
        <taxon>Hexanauplia</taxon>
        <taxon>Copepoda</taxon>
        <taxon>Siphonostomatoida</taxon>
        <taxon>Caligidae</taxon>
        <taxon>Lepeophtheirus</taxon>
    </lineage>
</organism>
<dbReference type="PANTHER" id="PTHR10281">
    <property type="entry name" value="MEMBRANE-ASSOCIATED PROGESTERONE RECEPTOR COMPONENT-RELATED"/>
    <property type="match status" value="1"/>
</dbReference>
<proteinExistence type="inferred from homology"/>
<dbReference type="Proteomes" id="UP000675881">
    <property type="component" value="Chromosome 6"/>
</dbReference>